<dbReference type="PROSITE" id="PS50011">
    <property type="entry name" value="PROTEIN_KINASE_DOM"/>
    <property type="match status" value="1"/>
</dbReference>
<accession>A0A9N8D6T8</accession>
<dbReference type="EMBL" id="CAICTM010000020">
    <property type="protein sequence ID" value="CAB9497437.1"/>
    <property type="molecule type" value="Genomic_DNA"/>
</dbReference>
<proteinExistence type="predicted"/>
<dbReference type="PROSITE" id="PS50835">
    <property type="entry name" value="IG_LIKE"/>
    <property type="match status" value="1"/>
</dbReference>
<dbReference type="SUPFAM" id="SSF56112">
    <property type="entry name" value="Protein kinase-like (PK-like)"/>
    <property type="match status" value="1"/>
</dbReference>
<feature type="compositionally biased region" description="Acidic residues" evidence="3">
    <location>
        <begin position="164"/>
        <end position="174"/>
    </location>
</feature>
<dbReference type="Pfam" id="PF00069">
    <property type="entry name" value="Pkinase"/>
    <property type="match status" value="1"/>
</dbReference>
<feature type="region of interest" description="Disordered" evidence="3">
    <location>
        <begin position="154"/>
        <end position="174"/>
    </location>
</feature>
<evidence type="ECO:0000259" key="5">
    <source>
        <dbReference type="PROSITE" id="PS50835"/>
    </source>
</evidence>
<dbReference type="OrthoDB" id="541276at2759"/>
<name>A0A9N8D6T8_9STRA</name>
<feature type="compositionally biased region" description="Low complexity" evidence="3">
    <location>
        <begin position="39"/>
        <end position="48"/>
    </location>
</feature>
<dbReference type="InterPro" id="IPR008266">
    <property type="entry name" value="Tyr_kinase_AS"/>
</dbReference>
<sequence length="463" mass="52540">MASSWSSNGETAVRHLTAKMETVRIPSESDNKAMSDDTPPQQQQQASPPKQPPYNPNQLPYDVVAEAGPPADPIVFPRPRMLRGRRGEVCCYNPRTQDHKMAKNVLFRDFSHEFEDGDARVARAYWPVPFKKPIQTIMGHVEICMVLTRSKGPDDNNIPNFDDSSSEENEEGEREDDIIFELTEEMVAVKVNYSQRMDELRNRHAEDPLKEIAAMQIIGDEHANVMGCIDVLFDGNALNVVMRYCGSGDLFQLLQDSVREDGQPGMAEPQARYWFRQVIAGVKHIHDVGICHRDLSPENVMIDGGGALIIDMGMAIRMPYTDSSNASSVTDRSRGSQRRMIRPQGACGKLPYMSPEVYRNKQPFDGEAVDVWTCGTILFCMVTGNRSYQRPHPSDPQFYWMTKGITQLLGDWNVQLSPEGVHLLQNMLRVDPRLRLSLEEIENHPWFSHEDEPQDADDMEFQL</sequence>
<dbReference type="GO" id="GO:0004674">
    <property type="term" value="F:protein serine/threonine kinase activity"/>
    <property type="evidence" value="ECO:0007669"/>
    <property type="project" value="TreeGrafter"/>
</dbReference>
<dbReference type="InterPro" id="IPR011009">
    <property type="entry name" value="Kinase-like_dom_sf"/>
</dbReference>
<dbReference type="Gene3D" id="1.10.510.10">
    <property type="entry name" value="Transferase(Phosphotransferase) domain 1"/>
    <property type="match status" value="1"/>
</dbReference>
<evidence type="ECO:0000256" key="2">
    <source>
        <dbReference type="ARBA" id="ARBA00022840"/>
    </source>
</evidence>
<reference evidence="6" key="1">
    <citation type="submission" date="2020-06" db="EMBL/GenBank/DDBJ databases">
        <authorList>
            <consortium name="Plant Systems Biology data submission"/>
        </authorList>
    </citation>
    <scope>NUCLEOTIDE SEQUENCE</scope>
    <source>
        <strain evidence="6">D6</strain>
    </source>
</reference>
<dbReference type="PANTHER" id="PTHR24346:SF75">
    <property type="entry name" value="AURORA KINASE"/>
    <property type="match status" value="1"/>
</dbReference>
<dbReference type="PROSITE" id="PS00109">
    <property type="entry name" value="PROTEIN_KINASE_TYR"/>
    <property type="match status" value="1"/>
</dbReference>
<protein>
    <submittedName>
        <fullName evidence="6">Activated protein kinase catalytic subunit alpha-1</fullName>
    </submittedName>
</protein>
<dbReference type="InterPro" id="IPR007110">
    <property type="entry name" value="Ig-like_dom"/>
</dbReference>
<keyword evidence="7" id="KW-1185">Reference proteome</keyword>
<feature type="domain" description="Protein kinase" evidence="4">
    <location>
        <begin position="165"/>
        <end position="447"/>
    </location>
</feature>
<gene>
    <name evidence="6" type="ORF">SEMRO_20_G013860.1</name>
</gene>
<comment type="caution">
    <text evidence="6">The sequence shown here is derived from an EMBL/GenBank/DDBJ whole genome shotgun (WGS) entry which is preliminary data.</text>
</comment>
<dbReference type="GO" id="GO:0035556">
    <property type="term" value="P:intracellular signal transduction"/>
    <property type="evidence" value="ECO:0007669"/>
    <property type="project" value="TreeGrafter"/>
</dbReference>
<dbReference type="Proteomes" id="UP001153069">
    <property type="component" value="Unassembled WGS sequence"/>
</dbReference>
<keyword evidence="1" id="KW-0547">Nucleotide-binding</keyword>
<keyword evidence="6" id="KW-0418">Kinase</keyword>
<feature type="compositionally biased region" description="Polar residues" evidence="3">
    <location>
        <begin position="1"/>
        <end position="10"/>
    </location>
</feature>
<dbReference type="GO" id="GO:0005524">
    <property type="term" value="F:ATP binding"/>
    <property type="evidence" value="ECO:0007669"/>
    <property type="project" value="UniProtKB-KW"/>
</dbReference>
<dbReference type="GO" id="GO:0005737">
    <property type="term" value="C:cytoplasm"/>
    <property type="evidence" value="ECO:0007669"/>
    <property type="project" value="TreeGrafter"/>
</dbReference>
<evidence type="ECO:0000256" key="1">
    <source>
        <dbReference type="ARBA" id="ARBA00022741"/>
    </source>
</evidence>
<evidence type="ECO:0000313" key="7">
    <source>
        <dbReference type="Proteomes" id="UP001153069"/>
    </source>
</evidence>
<evidence type="ECO:0000313" key="6">
    <source>
        <dbReference type="EMBL" id="CAB9497437.1"/>
    </source>
</evidence>
<dbReference type="PANTHER" id="PTHR24346">
    <property type="entry name" value="MAP/MICROTUBULE AFFINITY-REGULATING KINASE"/>
    <property type="match status" value="1"/>
</dbReference>
<evidence type="ECO:0000256" key="3">
    <source>
        <dbReference type="SAM" id="MobiDB-lite"/>
    </source>
</evidence>
<keyword evidence="2" id="KW-0067">ATP-binding</keyword>
<evidence type="ECO:0000259" key="4">
    <source>
        <dbReference type="PROSITE" id="PS50011"/>
    </source>
</evidence>
<keyword evidence="6" id="KW-0808">Transferase</keyword>
<organism evidence="6 7">
    <name type="scientific">Seminavis robusta</name>
    <dbReference type="NCBI Taxonomy" id="568900"/>
    <lineage>
        <taxon>Eukaryota</taxon>
        <taxon>Sar</taxon>
        <taxon>Stramenopiles</taxon>
        <taxon>Ochrophyta</taxon>
        <taxon>Bacillariophyta</taxon>
        <taxon>Bacillariophyceae</taxon>
        <taxon>Bacillariophycidae</taxon>
        <taxon>Naviculales</taxon>
        <taxon>Naviculaceae</taxon>
        <taxon>Seminavis</taxon>
    </lineage>
</organism>
<feature type="domain" description="Ig-like" evidence="5">
    <location>
        <begin position="351"/>
        <end position="404"/>
    </location>
</feature>
<dbReference type="InterPro" id="IPR000719">
    <property type="entry name" value="Prot_kinase_dom"/>
</dbReference>
<feature type="region of interest" description="Disordered" evidence="3">
    <location>
        <begin position="1"/>
        <end position="61"/>
    </location>
</feature>
<dbReference type="AlphaFoldDB" id="A0A9N8D6T8"/>